<proteinExistence type="predicted"/>
<dbReference type="EMBL" id="LFZO01000205">
    <property type="protein sequence ID" value="KXT11354.1"/>
    <property type="molecule type" value="Genomic_DNA"/>
</dbReference>
<dbReference type="Proteomes" id="UP000073492">
    <property type="component" value="Unassembled WGS sequence"/>
</dbReference>
<comment type="caution">
    <text evidence="1">The sequence shown here is derived from an EMBL/GenBank/DDBJ whole genome shotgun (WGS) entry which is preliminary data.</text>
</comment>
<gene>
    <name evidence="1" type="ORF">AC579_9457</name>
</gene>
<reference evidence="1 2" key="1">
    <citation type="submission" date="2015-07" db="EMBL/GenBank/DDBJ databases">
        <title>Comparative genomics of the Sigatoka disease complex on banana suggests a link between parallel evolutionary changes in Pseudocercospora fijiensis and Pseudocercospora eumusae and increased virulence on the banana host.</title>
        <authorList>
            <person name="Chang T.-C."/>
            <person name="Salvucci A."/>
            <person name="Crous P.W."/>
            <person name="Stergiopoulos I."/>
        </authorList>
    </citation>
    <scope>NUCLEOTIDE SEQUENCE [LARGE SCALE GENOMIC DNA]</scope>
    <source>
        <strain evidence="1 2">CBS 116634</strain>
    </source>
</reference>
<sequence length="108" mass="11254">MSWARGSLDAPNWLSSPMCAYCTTLLFPSWLASGTSTWSFLVTAFMGGGVPGLPCTLEPVPRTGTEASAGFFVDDDIEAAASLKGVIAVTGLAGERSINLPSARMEAH</sequence>
<protein>
    <submittedName>
        <fullName evidence="1">Uncharacterized protein</fullName>
    </submittedName>
</protein>
<dbReference type="AlphaFoldDB" id="A0A139I9F2"/>
<name>A0A139I9F2_9PEZI</name>
<accession>A0A139I9F2</accession>
<evidence type="ECO:0000313" key="2">
    <source>
        <dbReference type="Proteomes" id="UP000073492"/>
    </source>
</evidence>
<keyword evidence="2" id="KW-1185">Reference proteome</keyword>
<dbReference type="OrthoDB" id="256303at2759"/>
<evidence type="ECO:0000313" key="1">
    <source>
        <dbReference type="EMBL" id="KXT11354.1"/>
    </source>
</evidence>
<organism evidence="1 2">
    <name type="scientific">Pseudocercospora musae</name>
    <dbReference type="NCBI Taxonomy" id="113226"/>
    <lineage>
        <taxon>Eukaryota</taxon>
        <taxon>Fungi</taxon>
        <taxon>Dikarya</taxon>
        <taxon>Ascomycota</taxon>
        <taxon>Pezizomycotina</taxon>
        <taxon>Dothideomycetes</taxon>
        <taxon>Dothideomycetidae</taxon>
        <taxon>Mycosphaerellales</taxon>
        <taxon>Mycosphaerellaceae</taxon>
        <taxon>Pseudocercospora</taxon>
    </lineage>
</organism>